<protein>
    <submittedName>
        <fullName evidence="2">Uncharacterized protein</fullName>
    </submittedName>
</protein>
<feature type="region of interest" description="Disordered" evidence="1">
    <location>
        <begin position="192"/>
        <end position="249"/>
    </location>
</feature>
<dbReference type="Proteomes" id="UP001465976">
    <property type="component" value="Unassembled WGS sequence"/>
</dbReference>
<comment type="caution">
    <text evidence="2">The sequence shown here is derived from an EMBL/GenBank/DDBJ whole genome shotgun (WGS) entry which is preliminary data.</text>
</comment>
<sequence>MRYLTPTLSRSSSQTLSSNQTARNVARDSRREGLARIQEDGAVEGTRPSGVLAAVVSSRRLRAYETPANLLSTTTTPKAPRKLKTISTAVLMEDSAPFSYTTFDEWYHTLTLEKRRALMVSMREVCKERDAAQGAKMSVEVDPSEIAFQARVEDDKDGLVLQFNKWYTSLNEVQQNNALAYSALTDGQKVDDLPTEQEAEDENKENQQVARPFVREPSFVEGSSSRATPRDAESDPKSTAAKGKGKRLTREASSELFSWAQSYVQDKPVVVPQVPVAKPPRVLQPVDEDDQAPIMVNYELPKPPKRGYRAKITRTGTLILDGRGKPIFEKIPQKYQTRPEVPQRD</sequence>
<accession>A0ABR3FBW0</accession>
<organism evidence="2 3">
    <name type="scientific">Marasmius crinis-equi</name>
    <dbReference type="NCBI Taxonomy" id="585013"/>
    <lineage>
        <taxon>Eukaryota</taxon>
        <taxon>Fungi</taxon>
        <taxon>Dikarya</taxon>
        <taxon>Basidiomycota</taxon>
        <taxon>Agaricomycotina</taxon>
        <taxon>Agaricomycetes</taxon>
        <taxon>Agaricomycetidae</taxon>
        <taxon>Agaricales</taxon>
        <taxon>Marasmiineae</taxon>
        <taxon>Marasmiaceae</taxon>
        <taxon>Marasmius</taxon>
    </lineage>
</organism>
<gene>
    <name evidence="2" type="ORF">V5O48_009202</name>
</gene>
<evidence type="ECO:0000256" key="1">
    <source>
        <dbReference type="SAM" id="MobiDB-lite"/>
    </source>
</evidence>
<keyword evidence="3" id="KW-1185">Reference proteome</keyword>
<reference evidence="2 3" key="1">
    <citation type="submission" date="2024-02" db="EMBL/GenBank/DDBJ databases">
        <title>A draft genome for the cacao thread blight pathogen Marasmius crinis-equi.</title>
        <authorList>
            <person name="Cohen S.P."/>
            <person name="Baruah I.K."/>
            <person name="Amoako-Attah I."/>
            <person name="Bukari Y."/>
            <person name="Meinhardt L.W."/>
            <person name="Bailey B.A."/>
        </authorList>
    </citation>
    <scope>NUCLEOTIDE SEQUENCE [LARGE SCALE GENOMIC DNA]</scope>
    <source>
        <strain evidence="2 3">GH-76</strain>
    </source>
</reference>
<feature type="compositionally biased region" description="Acidic residues" evidence="1">
    <location>
        <begin position="193"/>
        <end position="203"/>
    </location>
</feature>
<feature type="compositionally biased region" description="Low complexity" evidence="1">
    <location>
        <begin position="1"/>
        <end position="18"/>
    </location>
</feature>
<name>A0ABR3FBW0_9AGAR</name>
<feature type="region of interest" description="Disordered" evidence="1">
    <location>
        <begin position="1"/>
        <end position="32"/>
    </location>
</feature>
<evidence type="ECO:0000313" key="3">
    <source>
        <dbReference type="Proteomes" id="UP001465976"/>
    </source>
</evidence>
<proteinExistence type="predicted"/>
<dbReference type="EMBL" id="JBAHYK010000586">
    <property type="protein sequence ID" value="KAL0572769.1"/>
    <property type="molecule type" value="Genomic_DNA"/>
</dbReference>
<evidence type="ECO:0000313" key="2">
    <source>
        <dbReference type="EMBL" id="KAL0572769.1"/>
    </source>
</evidence>